<feature type="transmembrane region" description="Helical" evidence="8">
    <location>
        <begin position="685"/>
        <end position="706"/>
    </location>
</feature>
<feature type="transmembrane region" description="Helical" evidence="8">
    <location>
        <begin position="41"/>
        <end position="64"/>
    </location>
</feature>
<evidence type="ECO:0000313" key="10">
    <source>
        <dbReference type="Proteomes" id="UP000032180"/>
    </source>
</evidence>
<feature type="transmembrane region" description="Helical" evidence="8">
    <location>
        <begin position="897"/>
        <end position="917"/>
    </location>
</feature>
<feature type="transmembrane region" description="Helical" evidence="8">
    <location>
        <begin position="1218"/>
        <end position="1240"/>
    </location>
</feature>
<feature type="transmembrane region" description="Helical" evidence="8">
    <location>
        <begin position="937"/>
        <end position="958"/>
    </location>
</feature>
<feature type="region of interest" description="Disordered" evidence="7">
    <location>
        <begin position="595"/>
        <end position="629"/>
    </location>
</feature>
<dbReference type="Gramene" id="LPERR04G07440.1">
    <property type="protein sequence ID" value="LPERR04G07440.1"/>
    <property type="gene ID" value="LPERR04G07440"/>
</dbReference>
<evidence type="ECO:0008006" key="11">
    <source>
        <dbReference type="Google" id="ProtNLM"/>
    </source>
</evidence>
<evidence type="ECO:0000313" key="9">
    <source>
        <dbReference type="EnsemblPlants" id="LPERR04G07440.1"/>
    </source>
</evidence>
<feature type="compositionally biased region" description="Polar residues" evidence="7">
    <location>
        <begin position="610"/>
        <end position="619"/>
    </location>
</feature>
<evidence type="ECO:0000256" key="1">
    <source>
        <dbReference type="ARBA" id="ARBA00004141"/>
    </source>
</evidence>
<dbReference type="InterPro" id="IPR004813">
    <property type="entry name" value="OPT"/>
</dbReference>
<keyword evidence="3" id="KW-0813">Transport</keyword>
<feature type="transmembrane region" description="Helical" evidence="8">
    <location>
        <begin position="525"/>
        <end position="542"/>
    </location>
</feature>
<sequence>MGSMADEAEITGPLLGAGGNAPSPAAERVPPWREQVTARGIVVSAILGLLFCLIAHKLILTVGAVPSLNISAGLLGYFLLRSWTAALGRLGVVTKPFTKQENTVVQTCVVACYGLVCSGGFGTYMLAMNQKTYELIGTDYPGNRAIDVKNPSLGWMIGFMFVVSFLGLFSLVALRKAMVIDYKLTYPSGTATAMLINSFHTTCGVELAEKQWFFSGVGDSCGFDHFPILGLAAFKNTPTYIGCGLICPHIVNCSTLVGAIISWGFLWPYISTKAGDWYPANLGSNDFKGLYGYKVFISVSVILGDGLYNLINIIYATIKEMMNAQSKEMMKVLNYQPRKNFEMTHLQKTEFRHGSCYVGLAAISTATVPMIFPQIKWYLVLCAYVVAPLLAFCNSYGAGLTDFSLASTYGKIGLFIFASLVGQSGGVIAGLAACGVMMSIVSTAADLMQDFRTGYLTLSSPRSMFVSQLIGTALGCVIAPLTFWLYWTAFDIGNPDGMFKAPYAVLFREMAILGVEGFSELPQHCLAICCVFFVAAIVINLLRDVTPKSVSKFIPLPMAMAVPFYIGAYFVIDMFVGTVILFVWERVNSKESKDFADCQSSRRQREEIDNPSSPEMLSETSPAATSPPAAHPLACPLLHPPLDPASHPPPPPWREQLTFRGVAVAAVLGSLLSVVIHRLNLTVGVIPALNVASGLLSFFLATAWRGAAGWLGLGHRGRPFTRQENTVIQTCAIACGSLAFSGCSSSYIFAMDRKTYELVGPDYPGNRMEDIRNPSLGWMISFMFLIALMGPFSIVMLRKVMVIDYKLAFPGGTATALMINSLHGKTEADLAGRKVHCLVKYMGLSFGWSFFKWFFSGVGDSCGFDNFPSFGIEAFKNTFYFNFNPSYVGYGLISPHIVNCSVFLGSVISWGLLWPFIAKQAGDWYPDNLSSTDFRGLYGYKVFIAISIILGDGLYNLLKIFLIIAKEMCNAQSKLPVQGLLQDDENSSQSDEKLQTEIFLKDSIPTWVAVSGYIVLSLISTMAVPIIFPQLKWYLVLACYFLAPAIAFCNSYGMGLTNLNLAPTYGKMALFVFASLVGSDGGVIAGLAACGIIMSTVCSAADLMQDFKSSYLTLSSPRSMFISQMIGVTLGCIIAPLTLWLFWTAFDIGDPDGEYKAPFAVIFREMAIIGIEGFAALPRHCLEICCVFFLAALIINVLKDVTPNHVSKFIPIPMAMAVPFYIGAYFGVDMFIGTLILFAWQKINRREADDYAVAVASGLICGDGVWSIPSAVLSILRIDPPICMSFRPSSASL</sequence>
<name>A0A0D9W4A0_9ORYZ</name>
<evidence type="ECO:0000256" key="6">
    <source>
        <dbReference type="ARBA" id="ARBA00023136"/>
    </source>
</evidence>
<proteinExistence type="inferred from homology"/>
<feature type="compositionally biased region" description="Low complexity" evidence="7">
    <location>
        <begin position="620"/>
        <end position="629"/>
    </location>
</feature>
<feature type="transmembrane region" description="Helical" evidence="8">
    <location>
        <begin position="1007"/>
        <end position="1027"/>
    </location>
</feature>
<reference evidence="9 10" key="1">
    <citation type="submission" date="2012-08" db="EMBL/GenBank/DDBJ databases">
        <title>Oryza genome evolution.</title>
        <authorList>
            <person name="Wing R.A."/>
        </authorList>
    </citation>
    <scope>NUCLEOTIDE SEQUENCE</scope>
</reference>
<feature type="transmembrane region" description="Helical" evidence="8">
    <location>
        <begin position="250"/>
        <end position="270"/>
    </location>
</feature>
<accession>A0A0D9W4A0</accession>
<keyword evidence="4 8" id="KW-0812">Transmembrane</keyword>
<dbReference type="Pfam" id="PF03169">
    <property type="entry name" value="OPT"/>
    <property type="match status" value="2"/>
</dbReference>
<reference evidence="9" key="3">
    <citation type="submission" date="2015-04" db="UniProtKB">
        <authorList>
            <consortium name="EnsemblPlants"/>
        </authorList>
    </citation>
    <scope>IDENTIFICATION</scope>
</reference>
<feature type="transmembrane region" description="Helical" evidence="8">
    <location>
        <begin position="1033"/>
        <end position="1052"/>
    </location>
</feature>
<dbReference type="InterPro" id="IPR045035">
    <property type="entry name" value="YSL-like"/>
</dbReference>
<organism evidence="9 10">
    <name type="scientific">Leersia perrieri</name>
    <dbReference type="NCBI Taxonomy" id="77586"/>
    <lineage>
        <taxon>Eukaryota</taxon>
        <taxon>Viridiplantae</taxon>
        <taxon>Streptophyta</taxon>
        <taxon>Embryophyta</taxon>
        <taxon>Tracheophyta</taxon>
        <taxon>Spermatophyta</taxon>
        <taxon>Magnoliopsida</taxon>
        <taxon>Liliopsida</taxon>
        <taxon>Poales</taxon>
        <taxon>Poaceae</taxon>
        <taxon>BOP clade</taxon>
        <taxon>Oryzoideae</taxon>
        <taxon>Oryzeae</taxon>
        <taxon>Oryzinae</taxon>
        <taxon>Leersia</taxon>
    </lineage>
</organism>
<keyword evidence="10" id="KW-1185">Reference proteome</keyword>
<keyword evidence="6 8" id="KW-0472">Membrane</keyword>
<feature type="transmembrane region" description="Helical" evidence="8">
    <location>
        <begin position="776"/>
        <end position="797"/>
    </location>
</feature>
<protein>
    <recommendedName>
        <fullName evidence="11">Metal-nicotianamine transporter YSL6</fullName>
    </recommendedName>
</protein>
<keyword evidence="5 8" id="KW-1133">Transmembrane helix</keyword>
<dbReference type="NCBIfam" id="TIGR00728">
    <property type="entry name" value="OPT_sfam"/>
    <property type="match status" value="2"/>
</dbReference>
<feature type="transmembrane region" description="Helical" evidence="8">
    <location>
        <begin position="1125"/>
        <end position="1143"/>
    </location>
</feature>
<comment type="subcellular location">
    <subcellularLocation>
        <location evidence="1">Membrane</location>
        <topology evidence="1">Multi-pass membrane protein</topology>
    </subcellularLocation>
</comment>
<evidence type="ECO:0000256" key="7">
    <source>
        <dbReference type="SAM" id="MobiDB-lite"/>
    </source>
</evidence>
<dbReference type="GO" id="GO:0035673">
    <property type="term" value="F:oligopeptide transmembrane transporter activity"/>
    <property type="evidence" value="ECO:0007669"/>
    <property type="project" value="InterPro"/>
</dbReference>
<feature type="transmembrane region" description="Helical" evidence="8">
    <location>
        <begin position="1083"/>
        <end position="1104"/>
    </location>
</feature>
<evidence type="ECO:0000256" key="4">
    <source>
        <dbReference type="ARBA" id="ARBA00022692"/>
    </source>
</evidence>
<feature type="transmembrane region" description="Helical" evidence="8">
    <location>
        <begin position="378"/>
        <end position="396"/>
    </location>
</feature>
<dbReference type="PANTHER" id="PTHR31645:SF16">
    <property type="entry name" value="METAL-NICOTIANAMINE TRANSPORTER YSL5-RELATED"/>
    <property type="match status" value="1"/>
</dbReference>
<reference evidence="10" key="2">
    <citation type="submission" date="2013-12" db="EMBL/GenBank/DDBJ databases">
        <authorList>
            <person name="Yu Y."/>
            <person name="Lee S."/>
            <person name="de Baynast K."/>
            <person name="Wissotski M."/>
            <person name="Liu L."/>
            <person name="Talag J."/>
            <person name="Goicoechea J."/>
            <person name="Angelova A."/>
            <person name="Jetty R."/>
            <person name="Kudrna D."/>
            <person name="Golser W."/>
            <person name="Rivera L."/>
            <person name="Zhang J."/>
            <person name="Wing R."/>
        </authorList>
    </citation>
    <scope>NUCLEOTIDE SEQUENCE</scope>
</reference>
<dbReference type="STRING" id="77586.A0A0D9W4A0"/>
<dbReference type="Proteomes" id="UP000032180">
    <property type="component" value="Chromosome 4"/>
</dbReference>
<dbReference type="eggNOG" id="ENOG502QQ2H">
    <property type="taxonomic scope" value="Eukaryota"/>
</dbReference>
<feature type="transmembrane region" description="Helical" evidence="8">
    <location>
        <begin position="153"/>
        <end position="174"/>
    </location>
</feature>
<evidence type="ECO:0000256" key="3">
    <source>
        <dbReference type="ARBA" id="ARBA00022448"/>
    </source>
</evidence>
<dbReference type="PANTHER" id="PTHR31645">
    <property type="entry name" value="OLIGOPEPTIDE TRANSPORTER YGL114W-RELATED"/>
    <property type="match status" value="1"/>
</dbReference>
<feature type="transmembrane region" description="Helical" evidence="8">
    <location>
        <begin position="469"/>
        <end position="489"/>
    </location>
</feature>
<dbReference type="GO" id="GO:0005774">
    <property type="term" value="C:vacuolar membrane"/>
    <property type="evidence" value="ECO:0007669"/>
    <property type="project" value="TreeGrafter"/>
</dbReference>
<feature type="transmembrane region" description="Helical" evidence="8">
    <location>
        <begin position="104"/>
        <end position="127"/>
    </location>
</feature>
<evidence type="ECO:0000256" key="5">
    <source>
        <dbReference type="ARBA" id="ARBA00022989"/>
    </source>
</evidence>
<feature type="transmembrane region" description="Helical" evidence="8">
    <location>
        <begin position="1181"/>
        <end position="1198"/>
    </location>
</feature>
<feature type="transmembrane region" description="Helical" evidence="8">
    <location>
        <begin position="562"/>
        <end position="584"/>
    </location>
</feature>
<evidence type="ECO:0000256" key="8">
    <source>
        <dbReference type="SAM" id="Phobius"/>
    </source>
</evidence>
<comment type="similarity">
    <text evidence="2">Belongs to the YSL (TC 2.A.67.2) family.</text>
</comment>
<dbReference type="HOGENOM" id="CLU_004636_1_1_1"/>
<feature type="transmembrane region" description="Helical" evidence="8">
    <location>
        <begin position="657"/>
        <end position="679"/>
    </location>
</feature>
<feature type="transmembrane region" description="Helical" evidence="8">
    <location>
        <begin position="290"/>
        <end position="318"/>
    </location>
</feature>
<dbReference type="EnsemblPlants" id="LPERR04G07440.1">
    <property type="protein sequence ID" value="LPERR04G07440.1"/>
    <property type="gene ID" value="LPERR04G07440"/>
</dbReference>
<feature type="transmembrane region" description="Helical" evidence="8">
    <location>
        <begin position="70"/>
        <end position="92"/>
    </location>
</feature>
<evidence type="ECO:0000256" key="2">
    <source>
        <dbReference type="ARBA" id="ARBA00010276"/>
    </source>
</evidence>